<keyword evidence="2" id="KW-1185">Reference proteome</keyword>
<protein>
    <recommendedName>
        <fullName evidence="3">Ava_C0101 and related proteins</fullName>
    </recommendedName>
</protein>
<reference evidence="1 2" key="1">
    <citation type="journal article" date="2017" name="Int. J. Syst. Evol. Microbiol.">
        <title>Ramlibacter monticola sp. nov., isolated from forest soil.</title>
        <authorList>
            <person name="Chaudhary D.K."/>
            <person name="Kim J."/>
        </authorList>
    </citation>
    <scope>NUCLEOTIDE SEQUENCE [LARGE SCALE GENOMIC DNA]</scope>
    <source>
        <strain evidence="1 2">KACC 19175</strain>
    </source>
</reference>
<organism evidence="1 2">
    <name type="scientific">Ramlibacter monticola</name>
    <dbReference type="NCBI Taxonomy" id="1926872"/>
    <lineage>
        <taxon>Bacteria</taxon>
        <taxon>Pseudomonadati</taxon>
        <taxon>Pseudomonadota</taxon>
        <taxon>Betaproteobacteria</taxon>
        <taxon>Burkholderiales</taxon>
        <taxon>Comamonadaceae</taxon>
        <taxon>Ramlibacter</taxon>
    </lineage>
</organism>
<comment type="caution">
    <text evidence="1">The sequence shown here is derived from an EMBL/GenBank/DDBJ whole genome shotgun (WGS) entry which is preliminary data.</text>
</comment>
<gene>
    <name evidence="1" type="ORF">JJ685_27820</name>
</gene>
<dbReference type="InterPro" id="IPR046038">
    <property type="entry name" value="DUF5996"/>
</dbReference>
<dbReference type="RefSeq" id="WP_201677647.1">
    <property type="nucleotide sequence ID" value="NZ_JAEQNE010000011.1"/>
</dbReference>
<dbReference type="Proteomes" id="UP000599109">
    <property type="component" value="Unassembled WGS sequence"/>
</dbReference>
<evidence type="ECO:0008006" key="3">
    <source>
        <dbReference type="Google" id="ProtNLM"/>
    </source>
</evidence>
<accession>A0A936Z4R4</accession>
<proteinExistence type="predicted"/>
<name>A0A936Z4R4_9BURK</name>
<dbReference type="EMBL" id="JAEQNE010000011">
    <property type="protein sequence ID" value="MBL0394973.1"/>
    <property type="molecule type" value="Genomic_DNA"/>
</dbReference>
<dbReference type="AlphaFoldDB" id="A0A936Z4R4"/>
<sequence length="306" mass="33780">MNASSWPPLPLSGWEGTHAALHRWMQVVGKLRLACTPWTNHSWHVTLPLTARGIASGPLPCGGRFWQAEFDFLAHRLNFSVSDGTSAAVPLQPQSVAQFHAGVAEALRSLGIPLAIRTLPCEIPDALPFEQDTAPRPYDGDAAQRWWRILLQADRVLRIFRARFRGKCSPVHFFWGAMDLAVTRFSGRAAPPHPGGAPQLADWVVREAYSHEVSSCGFWAGTGLGEPAFYSYAYPEPEGFADAPVQPQGAYYSRELREFILPYEVVRQAADPDAALLAFLQSTYEAAAQRGRWDRAALECELPGAQ</sequence>
<evidence type="ECO:0000313" key="1">
    <source>
        <dbReference type="EMBL" id="MBL0394973.1"/>
    </source>
</evidence>
<dbReference type="Pfam" id="PF19459">
    <property type="entry name" value="DUF5996"/>
    <property type="match status" value="1"/>
</dbReference>
<evidence type="ECO:0000313" key="2">
    <source>
        <dbReference type="Proteomes" id="UP000599109"/>
    </source>
</evidence>